<feature type="transmembrane region" description="Helical" evidence="5">
    <location>
        <begin position="293"/>
        <end position="311"/>
    </location>
</feature>
<organism evidence="7 9">
    <name type="scientific">Sulfodiicoccus acidiphilus</name>
    <dbReference type="NCBI Taxonomy" id="1670455"/>
    <lineage>
        <taxon>Archaea</taxon>
        <taxon>Thermoproteota</taxon>
        <taxon>Thermoprotei</taxon>
        <taxon>Sulfolobales</taxon>
        <taxon>Sulfolobaceae</taxon>
        <taxon>Sulfodiicoccus</taxon>
    </lineage>
</organism>
<dbReference type="InterPro" id="IPR005828">
    <property type="entry name" value="MFS_sugar_transport-like"/>
</dbReference>
<feature type="transmembrane region" description="Helical" evidence="5">
    <location>
        <begin position="417"/>
        <end position="437"/>
    </location>
</feature>
<protein>
    <submittedName>
        <fullName evidence="7">MFS transporter</fullName>
    </submittedName>
</protein>
<evidence type="ECO:0000313" key="8">
    <source>
        <dbReference type="EMBL" id="GGU01929.1"/>
    </source>
</evidence>
<dbReference type="GO" id="GO:0046943">
    <property type="term" value="F:carboxylic acid transmembrane transporter activity"/>
    <property type="evidence" value="ECO:0007669"/>
    <property type="project" value="TreeGrafter"/>
</dbReference>
<evidence type="ECO:0000256" key="1">
    <source>
        <dbReference type="ARBA" id="ARBA00004141"/>
    </source>
</evidence>
<dbReference type="Proteomes" id="UP000276741">
    <property type="component" value="Chromosome"/>
</dbReference>
<dbReference type="AlphaFoldDB" id="A0A348B669"/>
<evidence type="ECO:0000256" key="5">
    <source>
        <dbReference type="SAM" id="Phobius"/>
    </source>
</evidence>
<keyword evidence="2 5" id="KW-0812">Transmembrane</keyword>
<feature type="transmembrane region" description="Helical" evidence="5">
    <location>
        <begin position="181"/>
        <end position="200"/>
    </location>
</feature>
<reference evidence="7" key="3">
    <citation type="journal article" date="2019" name="BMC Res. Notes">
        <title>Complete genome sequence of the Sulfodiicoccus acidiphilus strain HS-1T, the first crenarchaeon that lacks polB3, isolated from an acidic hot spring in Ohwaku-dani, Hakone, Japan.</title>
        <authorList>
            <person name="Sakai H.D."/>
            <person name="Kurosawa N."/>
        </authorList>
    </citation>
    <scope>NUCLEOTIDE SEQUENCE</scope>
    <source>
        <strain evidence="7">HS-1</strain>
    </source>
</reference>
<evidence type="ECO:0000256" key="2">
    <source>
        <dbReference type="ARBA" id="ARBA00022692"/>
    </source>
</evidence>
<feature type="transmembrane region" description="Helical" evidence="5">
    <location>
        <begin position="21"/>
        <end position="46"/>
    </location>
</feature>
<dbReference type="RefSeq" id="WP_126450956.1">
    <property type="nucleotide sequence ID" value="NZ_AP018553.1"/>
</dbReference>
<proteinExistence type="predicted"/>
<keyword evidence="3 5" id="KW-1133">Transmembrane helix</keyword>
<dbReference type="EMBL" id="AP018553">
    <property type="protein sequence ID" value="BBD73671.1"/>
    <property type="molecule type" value="Genomic_DNA"/>
</dbReference>
<dbReference type="InterPro" id="IPR005829">
    <property type="entry name" value="Sugar_transporter_CS"/>
</dbReference>
<dbReference type="Pfam" id="PF00083">
    <property type="entry name" value="Sugar_tr"/>
    <property type="match status" value="1"/>
</dbReference>
<dbReference type="Proteomes" id="UP000616143">
    <property type="component" value="Unassembled WGS sequence"/>
</dbReference>
<feature type="transmembrane region" description="Helical" evidence="5">
    <location>
        <begin position="58"/>
        <end position="84"/>
    </location>
</feature>
<dbReference type="SUPFAM" id="SSF103473">
    <property type="entry name" value="MFS general substrate transporter"/>
    <property type="match status" value="1"/>
</dbReference>
<dbReference type="GO" id="GO:0005886">
    <property type="term" value="C:plasma membrane"/>
    <property type="evidence" value="ECO:0007669"/>
    <property type="project" value="TreeGrafter"/>
</dbReference>
<feature type="transmembrane region" description="Helical" evidence="5">
    <location>
        <begin position="252"/>
        <end position="273"/>
    </location>
</feature>
<dbReference type="PANTHER" id="PTHR23508">
    <property type="entry name" value="CARBOXYLIC ACID TRANSPORTER PROTEIN HOMOLOG"/>
    <property type="match status" value="1"/>
</dbReference>
<dbReference type="EMBL" id="BMQS01000021">
    <property type="protein sequence ID" value="GGU01929.1"/>
    <property type="molecule type" value="Genomic_DNA"/>
</dbReference>
<dbReference type="InterPro" id="IPR036259">
    <property type="entry name" value="MFS_trans_sf"/>
</dbReference>
<feature type="domain" description="Major facilitator superfamily (MFS) profile" evidence="6">
    <location>
        <begin position="20"/>
        <end position="441"/>
    </location>
</feature>
<feature type="transmembrane region" description="Helical" evidence="5">
    <location>
        <begin position="91"/>
        <end position="109"/>
    </location>
</feature>
<comment type="subcellular location">
    <subcellularLocation>
        <location evidence="1">Membrane</location>
        <topology evidence="1">Multi-pass membrane protein</topology>
    </subcellularLocation>
</comment>
<name>A0A348B669_9CREN</name>
<evidence type="ECO:0000313" key="9">
    <source>
        <dbReference type="Proteomes" id="UP000276741"/>
    </source>
</evidence>
<feature type="transmembrane region" description="Helical" evidence="5">
    <location>
        <begin position="115"/>
        <end position="138"/>
    </location>
</feature>
<dbReference type="PANTHER" id="PTHR23508:SF10">
    <property type="entry name" value="CARBOXYLIC ACID TRANSPORTER PROTEIN HOMOLOG"/>
    <property type="match status" value="1"/>
</dbReference>
<sequence length="456" mass="48302">MRDPFKPLDEAKFSFFHVKSLVTTGMGVFTDGYDLSSIGIVLFLVMKAMDVTQGSPHYALYTSLISGSALAGAAVGAVTFGLLSNMGRKKFYGVDVALMTVGALLQAFVNSPLELIAVRTVLGVGVGADYVLSPMIMAEHVNAKDRGKTIALGFGLFWGFGATTAALIYLLLSSLGLPPYLVWRVVLAAGAIPSAAVIYLRRKIPETARFLGRIAGDSEGVKRVVREVSGKDHPVDIVKDTRGFGYYFSKQWRVFLAACLLWFLFDIVAYSSILFGPSFIAKSLGFNSGVFQLLMEGLFTVPGGLIALSTIDRIGRRPLQVAGFVVMAVSLLSFALYRDSAGVAFSPVAGLFLYGLQNLGSQAGPGSISASGMLGVELAPTKVRGLVQSLTVASGRIGATLTAFVFPTLLLGRGESFAIYFLGGVAVLAAALTYLSVPETRGKPLEVASREIAEVA</sequence>
<evidence type="ECO:0000256" key="3">
    <source>
        <dbReference type="ARBA" id="ARBA00022989"/>
    </source>
</evidence>
<dbReference type="OrthoDB" id="117970at2157"/>
<keyword evidence="9" id="KW-1185">Reference proteome</keyword>
<evidence type="ECO:0000259" key="6">
    <source>
        <dbReference type="PROSITE" id="PS50850"/>
    </source>
</evidence>
<reference evidence="8" key="1">
    <citation type="journal article" date="2014" name="Int. J. Syst. Evol. Microbiol.">
        <title>Complete genome sequence of Corynebacterium casei LMG S-19264T (=DSM 44701T), isolated from a smear-ripened cheese.</title>
        <authorList>
            <consortium name="US DOE Joint Genome Institute (JGI-PGF)"/>
            <person name="Walter F."/>
            <person name="Albersmeier A."/>
            <person name="Kalinowski J."/>
            <person name="Ruckert C."/>
        </authorList>
    </citation>
    <scope>NUCLEOTIDE SEQUENCE</scope>
    <source>
        <strain evidence="8">JCM 31740</strain>
    </source>
</reference>
<feature type="transmembrane region" description="Helical" evidence="5">
    <location>
        <begin position="150"/>
        <end position="175"/>
    </location>
</feature>
<reference evidence="9" key="2">
    <citation type="submission" date="2018-04" db="EMBL/GenBank/DDBJ databases">
        <title>Complete genome sequence of Sulfodiicoccus acidiphilus strain HS-1.</title>
        <authorList>
            <person name="Sakai H.D."/>
            <person name="Kurosawa N."/>
        </authorList>
    </citation>
    <scope>NUCLEOTIDE SEQUENCE [LARGE SCALE GENOMIC DNA]</scope>
    <source>
        <strain evidence="9">HS-1</strain>
    </source>
</reference>
<gene>
    <name evidence="8" type="ORF">GCM10007116_18780</name>
    <name evidence="7" type="ORF">HS1genome_2060</name>
</gene>
<keyword evidence="4 5" id="KW-0472">Membrane</keyword>
<dbReference type="KEGG" id="sacd:HS1genome_2060"/>
<dbReference type="PROSITE" id="PS50850">
    <property type="entry name" value="MFS"/>
    <property type="match status" value="1"/>
</dbReference>
<dbReference type="PROSITE" id="PS00217">
    <property type="entry name" value="SUGAR_TRANSPORT_2"/>
    <property type="match status" value="1"/>
</dbReference>
<dbReference type="Gene3D" id="1.20.1250.20">
    <property type="entry name" value="MFS general substrate transporter like domains"/>
    <property type="match status" value="1"/>
</dbReference>
<evidence type="ECO:0000256" key="4">
    <source>
        <dbReference type="ARBA" id="ARBA00023136"/>
    </source>
</evidence>
<reference evidence="8" key="4">
    <citation type="submission" date="2020-09" db="EMBL/GenBank/DDBJ databases">
        <authorList>
            <person name="Sun Q."/>
            <person name="Ohkuma M."/>
        </authorList>
    </citation>
    <scope>NUCLEOTIDE SEQUENCE</scope>
    <source>
        <strain evidence="8">JCM 31740</strain>
    </source>
</reference>
<feature type="transmembrane region" description="Helical" evidence="5">
    <location>
        <begin position="318"/>
        <end position="337"/>
    </location>
</feature>
<dbReference type="GeneID" id="38667522"/>
<dbReference type="InterPro" id="IPR020846">
    <property type="entry name" value="MFS_dom"/>
</dbReference>
<evidence type="ECO:0000313" key="7">
    <source>
        <dbReference type="EMBL" id="BBD73671.1"/>
    </source>
</evidence>
<accession>A0A348B669</accession>